<dbReference type="SUPFAM" id="SSF56784">
    <property type="entry name" value="HAD-like"/>
    <property type="match status" value="1"/>
</dbReference>
<dbReference type="InterPro" id="IPR036412">
    <property type="entry name" value="HAD-like_sf"/>
</dbReference>
<dbReference type="InterPro" id="IPR023214">
    <property type="entry name" value="HAD_sf"/>
</dbReference>
<evidence type="ECO:0000256" key="4">
    <source>
        <dbReference type="ARBA" id="ARBA00022842"/>
    </source>
</evidence>
<dbReference type="SFLD" id="SFLDG01129">
    <property type="entry name" value="C1.5:_HAD__Beta-PGM__Phosphata"/>
    <property type="match status" value="1"/>
</dbReference>
<dbReference type="GO" id="GO:0016791">
    <property type="term" value="F:phosphatase activity"/>
    <property type="evidence" value="ECO:0007669"/>
    <property type="project" value="TreeGrafter"/>
</dbReference>
<dbReference type="PANTHER" id="PTHR46470">
    <property type="entry name" value="N-ACYLNEURAMINATE-9-PHOSPHATASE"/>
    <property type="match status" value="1"/>
</dbReference>
<gene>
    <name evidence="5" type="ORF">B7C51_17120</name>
</gene>
<evidence type="ECO:0000256" key="1">
    <source>
        <dbReference type="ARBA" id="ARBA00001946"/>
    </source>
</evidence>
<keyword evidence="2" id="KW-0479">Metal-binding</keyword>
<dbReference type="GeneID" id="64217875"/>
<dbReference type="AlphaFoldDB" id="A0A1V0UV93"/>
<dbReference type="InterPro" id="IPR051400">
    <property type="entry name" value="HAD-like_hydrolase"/>
</dbReference>
<reference evidence="5 6" key="1">
    <citation type="submission" date="2017-03" db="EMBL/GenBank/DDBJ databases">
        <title>Paenibacillus larvae genome sequencing.</title>
        <authorList>
            <person name="Dingman D.W."/>
        </authorList>
    </citation>
    <scope>NUCLEOTIDE SEQUENCE [LARGE SCALE GENOMIC DNA]</scope>
    <source>
        <strain evidence="5 6">SAG 10367</strain>
    </source>
</reference>
<dbReference type="RefSeq" id="WP_036655225.1">
    <property type="nucleotide sequence ID" value="NZ_CP020327.1"/>
</dbReference>
<dbReference type="InterPro" id="IPR006439">
    <property type="entry name" value="HAD-SF_hydro_IA"/>
</dbReference>
<dbReference type="Pfam" id="PF00702">
    <property type="entry name" value="Hydrolase"/>
    <property type="match status" value="1"/>
</dbReference>
<dbReference type="GO" id="GO:0044281">
    <property type="term" value="P:small molecule metabolic process"/>
    <property type="evidence" value="ECO:0007669"/>
    <property type="project" value="UniProtKB-ARBA"/>
</dbReference>
<evidence type="ECO:0000313" key="5">
    <source>
        <dbReference type="EMBL" id="ARF69163.1"/>
    </source>
</evidence>
<evidence type="ECO:0000256" key="2">
    <source>
        <dbReference type="ARBA" id="ARBA00022723"/>
    </source>
</evidence>
<evidence type="ECO:0000313" key="6">
    <source>
        <dbReference type="Proteomes" id="UP000192727"/>
    </source>
</evidence>
<dbReference type="Proteomes" id="UP000192727">
    <property type="component" value="Chromosome"/>
</dbReference>
<dbReference type="SFLD" id="SFLDS00003">
    <property type="entry name" value="Haloacid_Dehalogenase"/>
    <property type="match status" value="1"/>
</dbReference>
<protein>
    <submittedName>
        <fullName evidence="5">Haloacid dehalogenase</fullName>
    </submittedName>
</protein>
<keyword evidence="4" id="KW-0460">Magnesium</keyword>
<comment type="cofactor">
    <cofactor evidence="1">
        <name>Mg(2+)</name>
        <dbReference type="ChEBI" id="CHEBI:18420"/>
    </cofactor>
</comment>
<organism evidence="5 6">
    <name type="scientific">Paenibacillus larvae subsp. pulvifaciens</name>
    <dbReference type="NCBI Taxonomy" id="1477"/>
    <lineage>
        <taxon>Bacteria</taxon>
        <taxon>Bacillati</taxon>
        <taxon>Bacillota</taxon>
        <taxon>Bacilli</taxon>
        <taxon>Bacillales</taxon>
        <taxon>Paenibacillaceae</taxon>
        <taxon>Paenibacillus</taxon>
    </lineage>
</organism>
<dbReference type="Gene3D" id="1.20.120.710">
    <property type="entry name" value="Haloacid dehalogenase hydrolase-like domain"/>
    <property type="match status" value="1"/>
</dbReference>
<dbReference type="PANTHER" id="PTHR46470:SF2">
    <property type="entry name" value="GLYCERALDEHYDE 3-PHOSPHATE PHOSPHATASE"/>
    <property type="match status" value="1"/>
</dbReference>
<dbReference type="NCBIfam" id="TIGR01549">
    <property type="entry name" value="HAD-SF-IA-v1"/>
    <property type="match status" value="1"/>
</dbReference>
<name>A0A1V0UV93_9BACL</name>
<sequence>MSSFFFPQKKVVFFDMNNTLVDRRRCFDFAFVDALSEFTGRWAPEASTWTAQDALHSYKLEWSRARKAEDKPPLSSEEIRIRSLKKALEPYPIRVNEAFAKIFFDQVELAEEKYVSLFPGVEEVLNELSKRYKLAIISNGKRSRLERNLRNLKLERWFPEHLIFSSLKNGPRKPHSALFEAAMKATGTKPIEGVMVGNSWKNDIIGATRCGLDAIWIYPAHAKKISRRKVGKHKILIIKAVKQLDSVL</sequence>
<dbReference type="EMBL" id="CP020557">
    <property type="protein sequence ID" value="ARF69163.1"/>
    <property type="molecule type" value="Genomic_DNA"/>
</dbReference>
<dbReference type="Gene3D" id="3.40.50.1000">
    <property type="entry name" value="HAD superfamily/HAD-like"/>
    <property type="match status" value="1"/>
</dbReference>
<proteinExistence type="predicted"/>
<keyword evidence="3" id="KW-0378">Hydrolase</keyword>
<evidence type="ECO:0000256" key="3">
    <source>
        <dbReference type="ARBA" id="ARBA00022801"/>
    </source>
</evidence>
<dbReference type="GO" id="GO:0046872">
    <property type="term" value="F:metal ion binding"/>
    <property type="evidence" value="ECO:0007669"/>
    <property type="project" value="UniProtKB-KW"/>
</dbReference>
<accession>A0A1V0UV93</accession>